<keyword evidence="2" id="KW-1185">Reference proteome</keyword>
<gene>
    <name evidence="1" type="ORF">BJ508DRAFT_342480</name>
</gene>
<dbReference type="EMBL" id="ML119646">
    <property type="protein sequence ID" value="RPA87800.1"/>
    <property type="molecule type" value="Genomic_DNA"/>
</dbReference>
<protein>
    <submittedName>
        <fullName evidence="1">Uncharacterized protein</fullName>
    </submittedName>
</protein>
<evidence type="ECO:0000313" key="2">
    <source>
        <dbReference type="Proteomes" id="UP000275078"/>
    </source>
</evidence>
<reference evidence="1 2" key="1">
    <citation type="journal article" date="2018" name="Nat. Ecol. Evol.">
        <title>Pezizomycetes genomes reveal the molecular basis of ectomycorrhizal truffle lifestyle.</title>
        <authorList>
            <person name="Murat C."/>
            <person name="Payen T."/>
            <person name="Noel B."/>
            <person name="Kuo A."/>
            <person name="Morin E."/>
            <person name="Chen J."/>
            <person name="Kohler A."/>
            <person name="Krizsan K."/>
            <person name="Balestrini R."/>
            <person name="Da Silva C."/>
            <person name="Montanini B."/>
            <person name="Hainaut M."/>
            <person name="Levati E."/>
            <person name="Barry K.W."/>
            <person name="Belfiori B."/>
            <person name="Cichocki N."/>
            <person name="Clum A."/>
            <person name="Dockter R.B."/>
            <person name="Fauchery L."/>
            <person name="Guy J."/>
            <person name="Iotti M."/>
            <person name="Le Tacon F."/>
            <person name="Lindquist E.A."/>
            <person name="Lipzen A."/>
            <person name="Malagnac F."/>
            <person name="Mello A."/>
            <person name="Molinier V."/>
            <person name="Miyauchi S."/>
            <person name="Poulain J."/>
            <person name="Riccioni C."/>
            <person name="Rubini A."/>
            <person name="Sitrit Y."/>
            <person name="Splivallo R."/>
            <person name="Traeger S."/>
            <person name="Wang M."/>
            <person name="Zifcakova L."/>
            <person name="Wipf D."/>
            <person name="Zambonelli A."/>
            <person name="Paolocci F."/>
            <person name="Nowrousian M."/>
            <person name="Ottonello S."/>
            <person name="Baldrian P."/>
            <person name="Spatafora J.W."/>
            <person name="Henrissat B."/>
            <person name="Nagy L.G."/>
            <person name="Aury J.M."/>
            <person name="Wincker P."/>
            <person name="Grigoriev I.V."/>
            <person name="Bonfante P."/>
            <person name="Martin F.M."/>
        </authorList>
    </citation>
    <scope>NUCLEOTIDE SEQUENCE [LARGE SCALE GENOMIC DNA]</scope>
    <source>
        <strain evidence="1 2">RN42</strain>
    </source>
</reference>
<evidence type="ECO:0000313" key="1">
    <source>
        <dbReference type="EMBL" id="RPA87800.1"/>
    </source>
</evidence>
<name>A0A3N4IUB6_ASCIM</name>
<accession>A0A3N4IUB6</accession>
<sequence length="216" mass="24447">MNDDQFRVSQMLTTKQPCSAKSTVSNERWEKEARRTFKLAKIVDRRILPTFFACLLRQNRETKTLKMPASNKATLPFKNILPDRKGDNLDLIVPSWWTSERLAVAVVVGMETSRVQKSNRVTAGNMQRILKDGMRVCREALKNVGGRNRGQEGKWQQGIFSKHDQAKGGSLVTLPVSTRGQQAGMRRAKGMLKLTAGMKEKGRMKNENKGFLKQPD</sequence>
<dbReference type="Proteomes" id="UP000275078">
    <property type="component" value="Unassembled WGS sequence"/>
</dbReference>
<proteinExistence type="predicted"/>
<organism evidence="1 2">
    <name type="scientific">Ascobolus immersus RN42</name>
    <dbReference type="NCBI Taxonomy" id="1160509"/>
    <lineage>
        <taxon>Eukaryota</taxon>
        <taxon>Fungi</taxon>
        <taxon>Dikarya</taxon>
        <taxon>Ascomycota</taxon>
        <taxon>Pezizomycotina</taxon>
        <taxon>Pezizomycetes</taxon>
        <taxon>Pezizales</taxon>
        <taxon>Ascobolaceae</taxon>
        <taxon>Ascobolus</taxon>
    </lineage>
</organism>
<dbReference type="AlphaFoldDB" id="A0A3N4IUB6"/>